<dbReference type="RefSeq" id="WP_190464689.1">
    <property type="nucleotide sequence ID" value="NZ_JACJPW010000027.1"/>
</dbReference>
<evidence type="ECO:0000313" key="1">
    <source>
        <dbReference type="EMBL" id="MBD2181879.1"/>
    </source>
</evidence>
<dbReference type="EMBL" id="JACJPW010000027">
    <property type="protein sequence ID" value="MBD2181879.1"/>
    <property type="molecule type" value="Genomic_DNA"/>
</dbReference>
<sequence length="144" mass="15897">MPKKLDWVVCEPRLRYAPNTPEGIALSYVKNHPSFKSARDLLAQAMVAYWLPFALAASGVKGQALIMACFEAIGELEKQINLIKRVLLDHQTVNCNDSNAPQKVVYPKIEETFSSIDAKSEDMAMENSVKETAAVGPKKAADLF</sequence>
<keyword evidence="2" id="KW-1185">Reference proteome</keyword>
<name>A0A926VDI7_9CYAN</name>
<accession>A0A926VDI7</accession>
<proteinExistence type="predicted"/>
<comment type="caution">
    <text evidence="1">The sequence shown here is derived from an EMBL/GenBank/DDBJ whole genome shotgun (WGS) entry which is preliminary data.</text>
</comment>
<organism evidence="1 2">
    <name type="scientific">Aerosakkonema funiforme FACHB-1375</name>
    <dbReference type="NCBI Taxonomy" id="2949571"/>
    <lineage>
        <taxon>Bacteria</taxon>
        <taxon>Bacillati</taxon>
        <taxon>Cyanobacteriota</taxon>
        <taxon>Cyanophyceae</taxon>
        <taxon>Oscillatoriophycideae</taxon>
        <taxon>Aerosakkonematales</taxon>
        <taxon>Aerosakkonemataceae</taxon>
        <taxon>Aerosakkonema</taxon>
    </lineage>
</organism>
<dbReference type="AlphaFoldDB" id="A0A926VDI7"/>
<reference evidence="1" key="1">
    <citation type="journal article" date="2015" name="ISME J.">
        <title>Draft Genome Sequence of Streptomyces incarnatus NRRL8089, which Produces the Nucleoside Antibiotic Sinefungin.</title>
        <authorList>
            <person name="Oshima K."/>
            <person name="Hattori M."/>
            <person name="Shimizu H."/>
            <person name="Fukuda K."/>
            <person name="Nemoto M."/>
            <person name="Inagaki K."/>
            <person name="Tamura T."/>
        </authorList>
    </citation>
    <scope>NUCLEOTIDE SEQUENCE</scope>
    <source>
        <strain evidence="1">FACHB-1375</strain>
    </source>
</reference>
<gene>
    <name evidence="1" type="ORF">H6G03_12300</name>
</gene>
<evidence type="ECO:0000313" key="2">
    <source>
        <dbReference type="Proteomes" id="UP000641646"/>
    </source>
</evidence>
<protein>
    <submittedName>
        <fullName evidence="1">Uncharacterized protein</fullName>
    </submittedName>
</protein>
<reference evidence="1" key="2">
    <citation type="submission" date="2020-08" db="EMBL/GenBank/DDBJ databases">
        <authorList>
            <person name="Chen M."/>
            <person name="Teng W."/>
            <person name="Zhao L."/>
            <person name="Hu C."/>
            <person name="Zhou Y."/>
            <person name="Han B."/>
            <person name="Song L."/>
            <person name="Shu W."/>
        </authorList>
    </citation>
    <scope>NUCLEOTIDE SEQUENCE</scope>
    <source>
        <strain evidence="1">FACHB-1375</strain>
    </source>
</reference>
<dbReference type="Proteomes" id="UP000641646">
    <property type="component" value="Unassembled WGS sequence"/>
</dbReference>